<sequence length="103" mass="11258">MITLADQTSSPLVHSSKSKPWLCSLLNTEHSQTSITIGAQNTALGAKRSKQVVIIFAPRSYHPVEVPRFHVARDNTREQVASVYQHDAADNQDDGAVGDPDFS</sequence>
<evidence type="ECO:0000313" key="1">
    <source>
        <dbReference type="EMBL" id="ETO65393.1"/>
    </source>
</evidence>
<dbReference type="EMBL" id="ANJA01003190">
    <property type="protein sequence ID" value="ETO65393.1"/>
    <property type="molecule type" value="Genomic_DNA"/>
</dbReference>
<dbReference type="Proteomes" id="UP000028582">
    <property type="component" value="Unassembled WGS sequence"/>
</dbReference>
<proteinExistence type="predicted"/>
<gene>
    <name evidence="1" type="ORF">F444_17291</name>
</gene>
<organism evidence="1 2">
    <name type="scientific">Phytophthora nicotianae P1976</name>
    <dbReference type="NCBI Taxonomy" id="1317066"/>
    <lineage>
        <taxon>Eukaryota</taxon>
        <taxon>Sar</taxon>
        <taxon>Stramenopiles</taxon>
        <taxon>Oomycota</taxon>
        <taxon>Peronosporomycetes</taxon>
        <taxon>Peronosporales</taxon>
        <taxon>Peronosporaceae</taxon>
        <taxon>Phytophthora</taxon>
    </lineage>
</organism>
<dbReference type="AlphaFoldDB" id="A0A080ZFI2"/>
<protein>
    <submittedName>
        <fullName evidence="1">Uncharacterized protein</fullName>
    </submittedName>
</protein>
<accession>A0A080ZFI2</accession>
<reference evidence="1 2" key="1">
    <citation type="submission" date="2013-11" db="EMBL/GenBank/DDBJ databases">
        <title>The Genome Sequence of Phytophthora parasitica P1976.</title>
        <authorList>
            <consortium name="The Broad Institute Genomics Platform"/>
            <person name="Russ C."/>
            <person name="Tyler B."/>
            <person name="Panabieres F."/>
            <person name="Shan W."/>
            <person name="Tripathy S."/>
            <person name="Grunwald N."/>
            <person name="Machado M."/>
            <person name="Johnson C.S."/>
            <person name="Walker B."/>
            <person name="Young S."/>
            <person name="Zeng Q."/>
            <person name="Gargeya S."/>
            <person name="Fitzgerald M."/>
            <person name="Haas B."/>
            <person name="Abouelleil A."/>
            <person name="Allen A.W."/>
            <person name="Alvarado L."/>
            <person name="Arachchi H.M."/>
            <person name="Berlin A.M."/>
            <person name="Chapman S.B."/>
            <person name="Gainer-Dewar J."/>
            <person name="Goldberg J."/>
            <person name="Griggs A."/>
            <person name="Gujja S."/>
            <person name="Hansen M."/>
            <person name="Howarth C."/>
            <person name="Imamovic A."/>
            <person name="Ireland A."/>
            <person name="Larimer J."/>
            <person name="McCowan C."/>
            <person name="Murphy C."/>
            <person name="Pearson M."/>
            <person name="Poon T.W."/>
            <person name="Priest M."/>
            <person name="Roberts A."/>
            <person name="Saif S."/>
            <person name="Shea T."/>
            <person name="Sisk P."/>
            <person name="Sykes S."/>
            <person name="Wortman J."/>
            <person name="Nusbaum C."/>
            <person name="Birren B."/>
        </authorList>
    </citation>
    <scope>NUCLEOTIDE SEQUENCE [LARGE SCALE GENOMIC DNA]</scope>
    <source>
        <strain evidence="1 2">P1976</strain>
    </source>
</reference>
<name>A0A080ZFI2_PHYNI</name>
<evidence type="ECO:0000313" key="2">
    <source>
        <dbReference type="Proteomes" id="UP000028582"/>
    </source>
</evidence>
<comment type="caution">
    <text evidence="1">The sequence shown here is derived from an EMBL/GenBank/DDBJ whole genome shotgun (WGS) entry which is preliminary data.</text>
</comment>